<dbReference type="RefSeq" id="WP_218562592.1">
    <property type="nucleotide sequence ID" value="NZ_CP076643.1"/>
</dbReference>
<comment type="function">
    <text evidence="3">A GTPase-activating protein (GAP) that modifies Der/EngA GTPase function. May play a role in ribosome biogenesis.</text>
</comment>
<dbReference type="HAMAP" id="MF_01058">
    <property type="entry name" value="GAP_YihI"/>
    <property type="match status" value="1"/>
</dbReference>
<dbReference type="EMBL" id="CP076643">
    <property type="protein sequence ID" value="QXO17475.1"/>
    <property type="molecule type" value="Genomic_DNA"/>
</dbReference>
<dbReference type="Proteomes" id="UP000694232">
    <property type="component" value="Chromosome 1"/>
</dbReference>
<keyword evidence="6" id="KW-1185">Reference proteome</keyword>
<dbReference type="KEGG" id="vos:KNV97_19215"/>
<evidence type="ECO:0000256" key="1">
    <source>
        <dbReference type="ARBA" id="ARBA00022468"/>
    </source>
</evidence>
<dbReference type="GO" id="GO:0042254">
    <property type="term" value="P:ribosome biogenesis"/>
    <property type="evidence" value="ECO:0007669"/>
    <property type="project" value="UniProtKB-KW"/>
</dbReference>
<dbReference type="NCBIfam" id="NF003560">
    <property type="entry name" value="PRK05244.1-1"/>
    <property type="match status" value="1"/>
</dbReference>
<dbReference type="InterPro" id="IPR007336">
    <property type="entry name" value="YihI"/>
</dbReference>
<dbReference type="Pfam" id="PF04220">
    <property type="entry name" value="YihI"/>
    <property type="match status" value="1"/>
</dbReference>
<keyword evidence="2 3" id="KW-0690">Ribosome biogenesis</keyword>
<comment type="subunit">
    <text evidence="3">Interacts with Der.</text>
</comment>
<evidence type="ECO:0000313" key="6">
    <source>
        <dbReference type="Proteomes" id="UP000694232"/>
    </source>
</evidence>
<keyword evidence="1 3" id="KW-0343">GTPase activation</keyword>
<feature type="compositionally biased region" description="Basic residues" evidence="4">
    <location>
        <begin position="34"/>
        <end position="48"/>
    </location>
</feature>
<evidence type="ECO:0000256" key="4">
    <source>
        <dbReference type="SAM" id="MobiDB-lite"/>
    </source>
</evidence>
<feature type="compositionally biased region" description="Basic and acidic residues" evidence="4">
    <location>
        <begin position="81"/>
        <end position="91"/>
    </location>
</feature>
<protein>
    <recommendedName>
        <fullName evidence="3">Der GTPase-activating protein YihI</fullName>
    </recommendedName>
</protein>
<dbReference type="AlphaFoldDB" id="A0A975YNF6"/>
<evidence type="ECO:0000256" key="2">
    <source>
        <dbReference type="ARBA" id="ARBA00022517"/>
    </source>
</evidence>
<evidence type="ECO:0000313" key="5">
    <source>
        <dbReference type="EMBL" id="QXO17475.1"/>
    </source>
</evidence>
<sequence length="189" mass="21321">MTRQKESISKTGINGDLVFARKHNRTSGELEGRLRKKLKKRKGLKTGSRHSEGSQEAQRKAAQQSDPRLGSKKKIPLIAEAPKKLNKQERRASAEQELAMLENDAQLNVLLDRIDNGEKLGAGLQKYVDQKLDRIEILMKQLGLFDGSEELEQEQPVEPVAKAKTKAKAKTDDDLLSQFENLDLDDYKD</sequence>
<feature type="region of interest" description="Disordered" evidence="4">
    <location>
        <begin position="1"/>
        <end position="91"/>
    </location>
</feature>
<accession>A0A975YNF6</accession>
<feature type="region of interest" description="Disordered" evidence="4">
    <location>
        <begin position="150"/>
        <end position="169"/>
    </location>
</feature>
<feature type="compositionally biased region" description="Basic and acidic residues" evidence="4">
    <location>
        <begin position="49"/>
        <end position="59"/>
    </location>
</feature>
<gene>
    <name evidence="3" type="primary">yihI</name>
    <name evidence="5" type="ORF">KNV97_19215</name>
</gene>
<dbReference type="GO" id="GO:0005096">
    <property type="term" value="F:GTPase activator activity"/>
    <property type="evidence" value="ECO:0007669"/>
    <property type="project" value="UniProtKB-KW"/>
</dbReference>
<proteinExistence type="inferred from homology"/>
<evidence type="ECO:0000256" key="3">
    <source>
        <dbReference type="HAMAP-Rule" id="MF_01058"/>
    </source>
</evidence>
<reference evidence="5" key="1">
    <citation type="submission" date="2021-06" db="EMBL/GenBank/DDBJ databases">
        <title>Vibrio nov. sp., novel gut bacterium isolated from Yellow Sea oyster.</title>
        <authorList>
            <person name="Muhammad N."/>
            <person name="Nguyen T.H."/>
            <person name="Lee Y.-J."/>
            <person name="Ko J."/>
            <person name="Kim S.-G."/>
        </authorList>
    </citation>
    <scope>NUCLEOTIDE SEQUENCE</scope>
    <source>
        <strain evidence="5">OG9-811</strain>
    </source>
</reference>
<comment type="similarity">
    <text evidence="3">Belongs to the YihI family.</text>
</comment>
<organism evidence="5 6">
    <name type="scientific">Vibrio ostreae</name>
    <dbReference type="NCBI Taxonomy" id="2841925"/>
    <lineage>
        <taxon>Bacteria</taxon>
        <taxon>Pseudomonadati</taxon>
        <taxon>Pseudomonadota</taxon>
        <taxon>Gammaproteobacteria</taxon>
        <taxon>Vibrionales</taxon>
        <taxon>Vibrionaceae</taxon>
        <taxon>Vibrio</taxon>
    </lineage>
</organism>
<name>A0A975YNF6_9VIBR</name>